<keyword evidence="2 3" id="KW-0808">Transferase</keyword>
<name>A0A4R3Z665_9FIRM</name>
<dbReference type="EMBL" id="SMCQ01000005">
    <property type="protein sequence ID" value="TCW01030.1"/>
    <property type="molecule type" value="Genomic_DNA"/>
</dbReference>
<dbReference type="PANTHER" id="PTHR11927:SF9">
    <property type="entry name" value="L-FUCOSYLTRANSFERASE"/>
    <property type="match status" value="1"/>
</dbReference>
<gene>
    <name evidence="3" type="ORF">EDD60_105134</name>
</gene>
<dbReference type="AlphaFoldDB" id="A0A4R3Z665"/>
<evidence type="ECO:0000313" key="4">
    <source>
        <dbReference type="Proteomes" id="UP000295515"/>
    </source>
</evidence>
<sequence length="306" mass="35632">MKNINLRIMGGLGNQLYQYAAARYVQTVSKSEKIIIDVGGYETYKIRNLEINNIIKNQNVVFKKNDVIVYGIVREIFHVYQRLYHSIFHKHASMSKLNFGKTTYLLSSIEFNKKKLNNLNKEIYMYGYFVSADIAQHMRVELQNEIVGPSEMSKTSLKYLNDIQTSNSVGISVRCGDDYKNNGWPVCSKEYYLSGINLLKQNHNNLKIFIFADDIKKIKREKWFDGIEVIYIDDVDVCESFELLRNCKNYVCSNSSFSWWGAFLSYNGNAIIYNPNYIFADIRENEKVMLPNMIILDYITGEEIDC</sequence>
<organism evidence="3 4">
    <name type="scientific">Longibaculum muris</name>
    <dbReference type="NCBI Taxonomy" id="1796628"/>
    <lineage>
        <taxon>Bacteria</taxon>
        <taxon>Bacillati</taxon>
        <taxon>Bacillota</taxon>
        <taxon>Erysipelotrichia</taxon>
        <taxon>Erysipelotrichales</taxon>
        <taxon>Coprobacillaceae</taxon>
        <taxon>Longibaculum</taxon>
    </lineage>
</organism>
<dbReference type="GO" id="GO:0005975">
    <property type="term" value="P:carbohydrate metabolic process"/>
    <property type="evidence" value="ECO:0007669"/>
    <property type="project" value="InterPro"/>
</dbReference>
<protein>
    <submittedName>
        <fullName evidence="3">Glycosyl transferase family 11</fullName>
    </submittedName>
</protein>
<dbReference type="CDD" id="cd11301">
    <property type="entry name" value="Fut1_Fut2_like"/>
    <property type="match status" value="1"/>
</dbReference>
<evidence type="ECO:0000313" key="3">
    <source>
        <dbReference type="EMBL" id="TCW01030.1"/>
    </source>
</evidence>
<dbReference type="GO" id="GO:0016020">
    <property type="term" value="C:membrane"/>
    <property type="evidence" value="ECO:0007669"/>
    <property type="project" value="InterPro"/>
</dbReference>
<dbReference type="PANTHER" id="PTHR11927">
    <property type="entry name" value="GALACTOSIDE 2-L-FUCOSYLTRANSFERASE"/>
    <property type="match status" value="1"/>
</dbReference>
<comment type="caution">
    <text evidence="3">The sequence shown here is derived from an EMBL/GenBank/DDBJ whole genome shotgun (WGS) entry which is preliminary data.</text>
</comment>
<accession>A0A4R3Z665</accession>
<reference evidence="3 4" key="1">
    <citation type="submission" date="2019-03" db="EMBL/GenBank/DDBJ databases">
        <title>Genomic Encyclopedia of Type Strains, Phase IV (KMG-IV): sequencing the most valuable type-strain genomes for metagenomic binning, comparative biology and taxonomic classification.</title>
        <authorList>
            <person name="Goeker M."/>
        </authorList>
    </citation>
    <scope>NUCLEOTIDE SEQUENCE [LARGE SCALE GENOMIC DNA]</scope>
    <source>
        <strain evidence="3 4">DSM 29487</strain>
    </source>
</reference>
<evidence type="ECO:0000256" key="2">
    <source>
        <dbReference type="ARBA" id="ARBA00022679"/>
    </source>
</evidence>
<dbReference type="GeneID" id="98914954"/>
<dbReference type="Proteomes" id="UP000295515">
    <property type="component" value="Unassembled WGS sequence"/>
</dbReference>
<dbReference type="RefSeq" id="WP_132226314.1">
    <property type="nucleotide sequence ID" value="NZ_JANKBF010000008.1"/>
</dbReference>
<dbReference type="InterPro" id="IPR002516">
    <property type="entry name" value="Glyco_trans_11"/>
</dbReference>
<keyword evidence="4" id="KW-1185">Reference proteome</keyword>
<evidence type="ECO:0000256" key="1">
    <source>
        <dbReference type="ARBA" id="ARBA00022676"/>
    </source>
</evidence>
<keyword evidence="1" id="KW-0328">Glycosyltransferase</keyword>
<dbReference type="Pfam" id="PF01531">
    <property type="entry name" value="Glyco_transf_11"/>
    <property type="match status" value="1"/>
</dbReference>
<dbReference type="GO" id="GO:0008107">
    <property type="term" value="F:galactoside 2-alpha-L-fucosyltransferase activity"/>
    <property type="evidence" value="ECO:0007669"/>
    <property type="project" value="InterPro"/>
</dbReference>
<proteinExistence type="predicted"/>